<name>A0ABD1DCN1_CULPP</name>
<feature type="domain" description="Chitin-binding type-2" evidence="2">
    <location>
        <begin position="26"/>
        <end position="83"/>
    </location>
</feature>
<dbReference type="PROSITE" id="PS50940">
    <property type="entry name" value="CHIT_BIND_II"/>
    <property type="match status" value="1"/>
</dbReference>
<evidence type="ECO:0000259" key="2">
    <source>
        <dbReference type="PROSITE" id="PS50940"/>
    </source>
</evidence>
<protein>
    <recommendedName>
        <fullName evidence="2">Chitin-binding type-2 domain-containing protein</fullName>
    </recommendedName>
</protein>
<dbReference type="PANTHER" id="PTHR45985:SF3">
    <property type="entry name" value="CHITIN DEACETYLASE-LIKE 4"/>
    <property type="match status" value="1"/>
</dbReference>
<dbReference type="Gene3D" id="2.170.140.10">
    <property type="entry name" value="Chitin binding domain"/>
    <property type="match status" value="1"/>
</dbReference>
<feature type="signal peptide" evidence="1">
    <location>
        <begin position="1"/>
        <end position="19"/>
    </location>
</feature>
<dbReference type="Pfam" id="PF01607">
    <property type="entry name" value="CBM_14"/>
    <property type="match status" value="1"/>
</dbReference>
<comment type="caution">
    <text evidence="3">The sequence shown here is derived from an EMBL/GenBank/DDBJ whole genome shotgun (WGS) entry which is preliminary data.</text>
</comment>
<proteinExistence type="predicted"/>
<evidence type="ECO:0000313" key="3">
    <source>
        <dbReference type="EMBL" id="KAL1397416.1"/>
    </source>
</evidence>
<dbReference type="AlphaFoldDB" id="A0ABD1DCN1"/>
<dbReference type="SUPFAM" id="SSF57625">
    <property type="entry name" value="Invertebrate chitin-binding proteins"/>
    <property type="match status" value="1"/>
</dbReference>
<evidence type="ECO:0000256" key="1">
    <source>
        <dbReference type="SAM" id="SignalP"/>
    </source>
</evidence>
<accession>A0ABD1DCN1</accession>
<dbReference type="PANTHER" id="PTHR45985">
    <property type="match status" value="1"/>
</dbReference>
<keyword evidence="4" id="KW-1185">Reference proteome</keyword>
<dbReference type="EMBL" id="JBEHCU010006309">
    <property type="protein sequence ID" value="KAL1397416.1"/>
    <property type="molecule type" value="Genomic_DNA"/>
</dbReference>
<dbReference type="Proteomes" id="UP001562425">
    <property type="component" value="Unassembled WGS sequence"/>
</dbReference>
<dbReference type="InterPro" id="IPR036508">
    <property type="entry name" value="Chitin-bd_dom_sf"/>
</dbReference>
<organism evidence="3 4">
    <name type="scientific">Culex pipiens pipiens</name>
    <name type="common">Northern house mosquito</name>
    <dbReference type="NCBI Taxonomy" id="38569"/>
    <lineage>
        <taxon>Eukaryota</taxon>
        <taxon>Metazoa</taxon>
        <taxon>Ecdysozoa</taxon>
        <taxon>Arthropoda</taxon>
        <taxon>Hexapoda</taxon>
        <taxon>Insecta</taxon>
        <taxon>Pterygota</taxon>
        <taxon>Neoptera</taxon>
        <taxon>Endopterygota</taxon>
        <taxon>Diptera</taxon>
        <taxon>Nematocera</taxon>
        <taxon>Culicoidea</taxon>
        <taxon>Culicidae</taxon>
        <taxon>Culicinae</taxon>
        <taxon>Culicini</taxon>
        <taxon>Culex</taxon>
        <taxon>Culex</taxon>
    </lineage>
</organism>
<evidence type="ECO:0000313" key="4">
    <source>
        <dbReference type="Proteomes" id="UP001562425"/>
    </source>
</evidence>
<dbReference type="SMART" id="SM00494">
    <property type="entry name" value="ChtBD2"/>
    <property type="match status" value="1"/>
</dbReference>
<gene>
    <name evidence="3" type="ORF">pipiens_002521</name>
</gene>
<dbReference type="InterPro" id="IPR052740">
    <property type="entry name" value="CE4"/>
</dbReference>
<sequence length="177" mass="19766">MKLLLVVVLLSAVVALVTAQTKEEKEFKCPEGYGNGNFADPATCRRFYQCVDGYPYVNRCPSGLYFDDVQKFCTFKAEAKCGPLPNQPPATTEAAVDLAKRCDPAECELPYCFCNKDGTLIPKGLNADEIPQIILLTFDGAVNLNNYEHYKKVFNGKRQNPNGCDIKGTFFISHEYR</sequence>
<feature type="chain" id="PRO_5044865547" description="Chitin-binding type-2 domain-containing protein" evidence="1">
    <location>
        <begin position="20"/>
        <end position="177"/>
    </location>
</feature>
<reference evidence="3 4" key="1">
    <citation type="submission" date="2024-05" db="EMBL/GenBank/DDBJ databases">
        <title>Culex pipiens pipiens assembly and annotation.</title>
        <authorList>
            <person name="Alout H."/>
            <person name="Durand T."/>
        </authorList>
    </citation>
    <scope>NUCLEOTIDE SEQUENCE [LARGE SCALE GENOMIC DNA]</scope>
    <source>
        <strain evidence="3">HA-2024</strain>
        <tissue evidence="3">Whole body</tissue>
    </source>
</reference>
<dbReference type="InterPro" id="IPR002557">
    <property type="entry name" value="Chitin-bd_dom"/>
</dbReference>
<keyword evidence="1" id="KW-0732">Signal</keyword>